<evidence type="ECO:0000313" key="2">
    <source>
        <dbReference type="EMBL" id="NYB73836.1"/>
    </source>
</evidence>
<accession>A0A974GW05</accession>
<keyword evidence="1" id="KW-0812">Transmembrane</keyword>
<evidence type="ECO:0000256" key="1">
    <source>
        <dbReference type="SAM" id="Phobius"/>
    </source>
</evidence>
<dbReference type="RefSeq" id="WP_179237532.1">
    <property type="nucleotide sequence ID" value="NZ_JACBNQ010000005.1"/>
</dbReference>
<comment type="caution">
    <text evidence="2">The sequence shown here is derived from an EMBL/GenBank/DDBJ whole genome shotgun (WGS) entry which is preliminary data.</text>
</comment>
<evidence type="ECO:0000313" key="3">
    <source>
        <dbReference type="Proteomes" id="UP000611629"/>
    </source>
</evidence>
<dbReference type="AlphaFoldDB" id="A0A974GW05"/>
<reference evidence="2" key="1">
    <citation type="submission" date="2020-07" db="EMBL/GenBank/DDBJ databases">
        <title>Genomic analysis of a strain of Sedimentibacter Hydroxybenzoicus DSM7310.</title>
        <authorList>
            <person name="Ma S."/>
        </authorList>
    </citation>
    <scope>NUCLEOTIDE SEQUENCE</scope>
    <source>
        <strain evidence="2">DSM 7310</strain>
    </source>
</reference>
<keyword evidence="3" id="KW-1185">Reference proteome</keyword>
<feature type="transmembrane region" description="Helical" evidence="1">
    <location>
        <begin position="6"/>
        <end position="23"/>
    </location>
</feature>
<keyword evidence="1" id="KW-1133">Transmembrane helix</keyword>
<keyword evidence="1" id="KW-0472">Membrane</keyword>
<gene>
    <name evidence="2" type="ORF">HZF24_06750</name>
</gene>
<name>A0A974GW05_SEDHY</name>
<sequence length="100" mass="11740">MKKHSFTAITFILLFLLFLYMSVKNVNIRRDNEKTHILEDAIIRSAVQAYAIEGFYPPDIEYMENNYGLIVDHEKYVISYNIFASNIMPEVEIFLKIGKD</sequence>
<organism evidence="2 3">
    <name type="scientific">Sedimentibacter hydroxybenzoicus DSM 7310</name>
    <dbReference type="NCBI Taxonomy" id="1123245"/>
    <lineage>
        <taxon>Bacteria</taxon>
        <taxon>Bacillati</taxon>
        <taxon>Bacillota</taxon>
        <taxon>Tissierellia</taxon>
        <taxon>Sedimentibacter</taxon>
    </lineage>
</organism>
<dbReference type="EMBL" id="JACBNQ010000005">
    <property type="protein sequence ID" value="NYB73836.1"/>
    <property type="molecule type" value="Genomic_DNA"/>
</dbReference>
<protein>
    <submittedName>
        <fullName evidence="2">Uncharacterized protein</fullName>
    </submittedName>
</protein>
<dbReference type="Proteomes" id="UP000611629">
    <property type="component" value="Unassembled WGS sequence"/>
</dbReference>
<proteinExistence type="predicted"/>